<accession>A0ABD5ZM15</accession>
<feature type="transmembrane region" description="Helical" evidence="1">
    <location>
        <begin position="106"/>
        <end position="126"/>
    </location>
</feature>
<reference evidence="3 4" key="1">
    <citation type="journal article" date="2019" name="Int. J. Syst. Evol. Microbiol.">
        <title>The Global Catalogue of Microorganisms (GCM) 10K type strain sequencing project: providing services to taxonomists for standard genome sequencing and annotation.</title>
        <authorList>
            <consortium name="The Broad Institute Genomics Platform"/>
            <consortium name="The Broad Institute Genome Sequencing Center for Infectious Disease"/>
            <person name="Wu L."/>
            <person name="Ma J."/>
        </authorList>
    </citation>
    <scope>NUCLEOTIDE SEQUENCE [LARGE SCALE GENOMIC DNA]</scope>
    <source>
        <strain evidence="3 4">DT85</strain>
    </source>
</reference>
<keyword evidence="4" id="KW-1185">Reference proteome</keyword>
<sequence>MADARIRDAFLAVARDRERAGLLVAYLLLFVVVDAYGQLLPLYYRELGVSVAALGVAKSVGNGVEAVASGPVGVLADETDRAAIAVVAGGALAVVLAAFPFAGGALALGALVVAFAAARLVFNTAATPLLSASFETGAEGVGWAVRDTAIYVGGALGVAGTGLLVARLGYGSAFLALVPALVALVAVLAVAHRPTFGGAVSLPSLSRPRPLAAVRAVSKPGVLARFLAVKLFAGLGMGSCFYLLPVRAVDLGVAAGTFLLAFGAAKVVAVAFTLLGGLATDRVSRKALYVGNFAIEAVMLAALALADSPALLFVAVGLYVLQTTFEPAVLAFFFDQFDEEESGRAWGISGVVARGTGVVAPAVGGYLYRVSPSLAFGLGAAAMVAATAAALTLPGDPARA</sequence>
<proteinExistence type="predicted"/>
<comment type="caution">
    <text evidence="3">The sequence shown here is derived from an EMBL/GenBank/DDBJ whole genome shotgun (WGS) entry which is preliminary data.</text>
</comment>
<feature type="transmembrane region" description="Helical" evidence="1">
    <location>
        <begin position="287"/>
        <end position="306"/>
    </location>
</feature>
<gene>
    <name evidence="3" type="ORF">ACFQJ4_04495</name>
</gene>
<feature type="transmembrane region" description="Helical" evidence="1">
    <location>
        <begin position="251"/>
        <end position="275"/>
    </location>
</feature>
<evidence type="ECO:0000259" key="2">
    <source>
        <dbReference type="PROSITE" id="PS50850"/>
    </source>
</evidence>
<feature type="transmembrane region" description="Helical" evidence="1">
    <location>
        <begin position="222"/>
        <end position="245"/>
    </location>
</feature>
<dbReference type="Proteomes" id="UP001596398">
    <property type="component" value="Unassembled WGS sequence"/>
</dbReference>
<name>A0ABD5ZM15_9EURY</name>
<dbReference type="AlphaFoldDB" id="A0ABD5ZM15"/>
<evidence type="ECO:0000256" key="1">
    <source>
        <dbReference type="SAM" id="Phobius"/>
    </source>
</evidence>
<dbReference type="GeneID" id="79266242"/>
<dbReference type="PROSITE" id="PS50850">
    <property type="entry name" value="MFS"/>
    <property type="match status" value="1"/>
</dbReference>
<keyword evidence="1" id="KW-0472">Membrane</keyword>
<evidence type="ECO:0000313" key="3">
    <source>
        <dbReference type="EMBL" id="MFC7234574.1"/>
    </source>
</evidence>
<feature type="transmembrane region" description="Helical" evidence="1">
    <location>
        <begin position="346"/>
        <end position="368"/>
    </location>
</feature>
<feature type="transmembrane region" description="Helical" evidence="1">
    <location>
        <begin position="20"/>
        <end position="39"/>
    </location>
</feature>
<dbReference type="Gene3D" id="1.20.1250.20">
    <property type="entry name" value="MFS general substrate transporter like domains"/>
    <property type="match status" value="2"/>
</dbReference>
<dbReference type="PANTHER" id="PTHR23518:SF2">
    <property type="entry name" value="MAJOR FACILITATOR SUPERFAMILY TRANSPORTER"/>
    <property type="match status" value="1"/>
</dbReference>
<dbReference type="RefSeq" id="WP_276235579.1">
    <property type="nucleotide sequence ID" value="NZ_CP119802.1"/>
</dbReference>
<organism evidence="3 4">
    <name type="scientific">Halosegnis marinus</name>
    <dbReference type="NCBI Taxonomy" id="3034023"/>
    <lineage>
        <taxon>Archaea</taxon>
        <taxon>Methanobacteriati</taxon>
        <taxon>Methanobacteriota</taxon>
        <taxon>Stenosarchaea group</taxon>
        <taxon>Halobacteria</taxon>
        <taxon>Halobacteriales</taxon>
        <taxon>Natronomonadaceae</taxon>
        <taxon>Halosegnis</taxon>
    </lineage>
</organism>
<dbReference type="SUPFAM" id="SSF103473">
    <property type="entry name" value="MFS general substrate transporter"/>
    <property type="match status" value="2"/>
</dbReference>
<feature type="transmembrane region" description="Helical" evidence="1">
    <location>
        <begin position="82"/>
        <end position="99"/>
    </location>
</feature>
<feature type="transmembrane region" description="Helical" evidence="1">
    <location>
        <begin position="170"/>
        <end position="191"/>
    </location>
</feature>
<dbReference type="Pfam" id="PF07690">
    <property type="entry name" value="MFS_1"/>
    <property type="match status" value="1"/>
</dbReference>
<dbReference type="InterPro" id="IPR020846">
    <property type="entry name" value="MFS_dom"/>
</dbReference>
<evidence type="ECO:0000313" key="4">
    <source>
        <dbReference type="Proteomes" id="UP001596398"/>
    </source>
</evidence>
<dbReference type="EMBL" id="JBHTAP010000001">
    <property type="protein sequence ID" value="MFC7234574.1"/>
    <property type="molecule type" value="Genomic_DNA"/>
</dbReference>
<feature type="domain" description="Major facilitator superfamily (MFS) profile" evidence="2">
    <location>
        <begin position="18"/>
        <end position="398"/>
    </location>
</feature>
<protein>
    <submittedName>
        <fullName evidence="3">MFS transporter</fullName>
    </submittedName>
</protein>
<feature type="transmembrane region" description="Helical" evidence="1">
    <location>
        <begin position="312"/>
        <end position="334"/>
    </location>
</feature>
<dbReference type="InterPro" id="IPR036259">
    <property type="entry name" value="MFS_trans_sf"/>
</dbReference>
<keyword evidence="1" id="KW-1133">Transmembrane helix</keyword>
<dbReference type="PANTHER" id="PTHR23518">
    <property type="entry name" value="C-METHYLTRANSFERASE"/>
    <property type="match status" value="1"/>
</dbReference>
<dbReference type="InterPro" id="IPR011701">
    <property type="entry name" value="MFS"/>
</dbReference>
<keyword evidence="1" id="KW-0812">Transmembrane</keyword>
<feature type="transmembrane region" description="Helical" evidence="1">
    <location>
        <begin position="374"/>
        <end position="393"/>
    </location>
</feature>